<protein>
    <submittedName>
        <fullName evidence="1">Hsp70 family chaperone</fullName>
    </submittedName>
</protein>
<dbReference type="Proteomes" id="UP000076552">
    <property type="component" value="Unassembled WGS sequence"/>
</dbReference>
<gene>
    <name evidence="1" type="ORF">CT0861_02735</name>
</gene>
<name>A0A166YMK7_9PEZI</name>
<proteinExistence type="predicted"/>
<dbReference type="CDD" id="cd10170">
    <property type="entry name" value="ASKHA_NBD_HSP70"/>
    <property type="match status" value="1"/>
</dbReference>
<dbReference type="STRING" id="708197.A0A166YMK7"/>
<dbReference type="InterPro" id="IPR043129">
    <property type="entry name" value="ATPase_NBD"/>
</dbReference>
<sequence>MVLHKGKESAIVIGIDFGTTFSGVSWAFSGLPNDIEIITRWKAQLRHNSDTEKTPSALLYEGDQRQALWGYGIPPATHDETLRWFKLLLVDQCDLPKEIRDSSQIATIRDLVEKANKDPVEVISEYLRHLWNHSIENITRSAGLKLVDLCKFHVVITLPAIWPDYAKARMRRAAENAGILEERWAGDTTLSFISEPEAAALATLRDLGKRPDIEVGDHFVVCDAGGGTVDLISYEIVKISPLVVREAVKGNGALCGGVFLDEAFTNCLKDKIGDTSWKQLPSDEVQKMLNGDWEHGIKQQFEGQEQDWPVELPVEPHASNGLRRGFVKKQTLILTREDLEPVFDRVTRQIVRLVNDQINGVFSKSHKTPKARLHSKSLLQYVLLVGGFGRCQYLGVRLQASIGTGIELLQSQGHKPWTAICRGAVIQGLTRQSLGVGLSVMVSSRISRLNYGIKVFRVYDSARHRPVDKVWCVMKQKFMAGNQTQWYIKLGENVSVEKKSRHQHVQHYMSPVDRITSVLYYSAATPAPTRGDATVKELCRITWTKKIDILSLPSVTNNIGVTYYELHFEIEMVADGTSLDFTVIYDGKPVGAKNVSVDFEPQGGEAGSIVLCRR</sequence>
<organism evidence="1 2">
    <name type="scientific">Colletotrichum tofieldiae</name>
    <dbReference type="NCBI Taxonomy" id="708197"/>
    <lineage>
        <taxon>Eukaryota</taxon>
        <taxon>Fungi</taxon>
        <taxon>Dikarya</taxon>
        <taxon>Ascomycota</taxon>
        <taxon>Pezizomycotina</taxon>
        <taxon>Sordariomycetes</taxon>
        <taxon>Hypocreomycetidae</taxon>
        <taxon>Glomerellales</taxon>
        <taxon>Glomerellaceae</taxon>
        <taxon>Colletotrichum</taxon>
        <taxon>Colletotrichum spaethianum species complex</taxon>
    </lineage>
</organism>
<dbReference type="EMBL" id="LFIV01000005">
    <property type="protein sequence ID" value="KZL77840.1"/>
    <property type="molecule type" value="Genomic_DNA"/>
</dbReference>
<evidence type="ECO:0000313" key="1">
    <source>
        <dbReference type="EMBL" id="KZL77840.1"/>
    </source>
</evidence>
<evidence type="ECO:0000313" key="2">
    <source>
        <dbReference type="Proteomes" id="UP000076552"/>
    </source>
</evidence>
<dbReference type="Gene3D" id="3.30.420.40">
    <property type="match status" value="1"/>
</dbReference>
<accession>A0A166YMK7</accession>
<dbReference type="SUPFAM" id="SSF53067">
    <property type="entry name" value="Actin-like ATPase domain"/>
    <property type="match status" value="2"/>
</dbReference>
<keyword evidence="2" id="KW-1185">Reference proteome</keyword>
<dbReference type="PANTHER" id="PTHR14187:SF5">
    <property type="entry name" value="HEAT SHOCK 70 KDA PROTEIN 12A"/>
    <property type="match status" value="1"/>
</dbReference>
<reference evidence="1 2" key="1">
    <citation type="submission" date="2015-06" db="EMBL/GenBank/DDBJ databases">
        <title>Survival trade-offs in plant roots during colonization by closely related pathogenic and mutualistic fungi.</title>
        <authorList>
            <person name="Hacquard S."/>
            <person name="Kracher B."/>
            <person name="Hiruma K."/>
            <person name="Weinman A."/>
            <person name="Muench P."/>
            <person name="Garrido Oter R."/>
            <person name="Ver Loren van Themaat E."/>
            <person name="Dallerey J.-F."/>
            <person name="Damm U."/>
            <person name="Henrissat B."/>
            <person name="Lespinet O."/>
            <person name="Thon M."/>
            <person name="Kemen E."/>
            <person name="McHardy A.C."/>
            <person name="Schulze-Lefert P."/>
            <person name="O'Connell R.J."/>
        </authorList>
    </citation>
    <scope>NUCLEOTIDE SEQUENCE [LARGE SCALE GENOMIC DNA]</scope>
    <source>
        <strain evidence="1 2">0861</strain>
    </source>
</reference>
<dbReference type="PANTHER" id="PTHR14187">
    <property type="entry name" value="ALPHA KINASE/ELONGATION FACTOR 2 KINASE"/>
    <property type="match status" value="1"/>
</dbReference>
<comment type="caution">
    <text evidence="1">The sequence shown here is derived from an EMBL/GenBank/DDBJ whole genome shotgun (WGS) entry which is preliminary data.</text>
</comment>
<dbReference type="AlphaFoldDB" id="A0A166YMK7"/>